<dbReference type="InterPro" id="IPR005467">
    <property type="entry name" value="His_kinase_dom"/>
</dbReference>
<dbReference type="Pfam" id="PF02518">
    <property type="entry name" value="HATPase_c"/>
    <property type="match status" value="1"/>
</dbReference>
<dbReference type="Gene3D" id="1.10.287.130">
    <property type="match status" value="1"/>
</dbReference>
<dbReference type="InterPro" id="IPR003661">
    <property type="entry name" value="HisK_dim/P_dom"/>
</dbReference>
<name>A0ABQ1S8I2_9SPHN</name>
<dbReference type="SUPFAM" id="SSF55785">
    <property type="entry name" value="PYP-like sensor domain (PAS domain)"/>
    <property type="match status" value="2"/>
</dbReference>
<dbReference type="PANTHER" id="PTHR43065:SF49">
    <property type="entry name" value="HISTIDINE KINASE"/>
    <property type="match status" value="1"/>
</dbReference>
<evidence type="ECO:0000313" key="15">
    <source>
        <dbReference type="EMBL" id="GGD94954.1"/>
    </source>
</evidence>
<dbReference type="SUPFAM" id="SSF55874">
    <property type="entry name" value="ATPase domain of HSP90 chaperone/DNA topoisomerase II/histidine kinase"/>
    <property type="match status" value="1"/>
</dbReference>
<dbReference type="Pfam" id="PF00072">
    <property type="entry name" value="Response_reg"/>
    <property type="match status" value="1"/>
</dbReference>
<comment type="caution">
    <text evidence="15">The sequence shown here is derived from an EMBL/GenBank/DDBJ whole genome shotgun (WGS) entry which is preliminary data.</text>
</comment>
<gene>
    <name evidence="15" type="ORF">GCM10011515_13440</name>
</gene>
<feature type="domain" description="PAC" evidence="14">
    <location>
        <begin position="82"/>
        <end position="134"/>
    </location>
</feature>
<dbReference type="InterPro" id="IPR035965">
    <property type="entry name" value="PAS-like_dom_sf"/>
</dbReference>
<dbReference type="Gene3D" id="3.30.450.20">
    <property type="entry name" value="PAS domain"/>
    <property type="match status" value="2"/>
</dbReference>
<feature type="coiled-coil region" evidence="10">
    <location>
        <begin position="118"/>
        <end position="145"/>
    </location>
</feature>
<evidence type="ECO:0000259" key="11">
    <source>
        <dbReference type="PROSITE" id="PS50109"/>
    </source>
</evidence>
<dbReference type="InterPro" id="IPR013767">
    <property type="entry name" value="PAS_fold"/>
</dbReference>
<dbReference type="PROSITE" id="PS50110">
    <property type="entry name" value="RESPONSE_REGULATORY"/>
    <property type="match status" value="1"/>
</dbReference>
<feature type="modified residue" description="4-aspartylphosphate" evidence="9">
    <location>
        <position position="566"/>
    </location>
</feature>
<dbReference type="SMART" id="SM00388">
    <property type="entry name" value="HisKA"/>
    <property type="match status" value="1"/>
</dbReference>
<protein>
    <recommendedName>
        <fullName evidence="2">histidine kinase</fullName>
        <ecNumber evidence="2">2.7.13.3</ecNumber>
    </recommendedName>
</protein>
<dbReference type="CDD" id="cd00130">
    <property type="entry name" value="PAS"/>
    <property type="match status" value="2"/>
</dbReference>
<evidence type="ECO:0000256" key="6">
    <source>
        <dbReference type="ARBA" id="ARBA00022777"/>
    </source>
</evidence>
<evidence type="ECO:0000259" key="13">
    <source>
        <dbReference type="PROSITE" id="PS50112"/>
    </source>
</evidence>
<feature type="domain" description="PAS" evidence="13">
    <location>
        <begin position="23"/>
        <end position="80"/>
    </location>
</feature>
<feature type="domain" description="PAC" evidence="14">
    <location>
        <begin position="210"/>
        <end position="262"/>
    </location>
</feature>
<dbReference type="EC" id="2.7.13.3" evidence="2"/>
<dbReference type="InterPro" id="IPR011006">
    <property type="entry name" value="CheY-like_superfamily"/>
</dbReference>
<sequence>MAELNLTNNRADLLLQSVSDFAIYMLDQQGIVSSWNTGAERLKGYRADEIIGQHFSVFYSDEDRVAGLPERALGRALAEGISEAEGWRVRKDGTRFWANVVVEPIRDESGHHLGFAKITRDLSQRREAEQALRESEERFRLLVQQVTDYAIYMLDPSGNVSSWNAGAERFKGYSAQEIIGQHFSRFYPEEDQEAGVPQRALETARTEGRFEAEDWRVRKDGRRFWAHVVIDPIRDEAGALIGFTKITRDLTDRKNAQEALVRSQEQFFQSQKMEAIGQLTGGVAHDFNNILAAVCGSIEIALRRLRKGDDAVPFLNNAMQGARRGATLTSRLLSFARKQELEIAPVDLPGSVRETVELLSSTIGPNIALEMCFARRVPPVMADRAQFELALTNLIVNARDAMPAGGSIQLEIGCPEMEDDGQQYVRVQVIDHGEGMDADTIARATEPFFTTKGVGKGTGLGLSMVQGMAEQCGGRLVIESTPGEGTTASIWLLTAQSPALAQPEEDTPETEGASPLRVLAVDDDAIVLLNTVTMLEDMGHEVTERYSGADALAALRERQFDLLLSDFAMPGMNGADLIREAKIVQPAIRSAIITGYADLPEGTALEVPRLAKPFSERELGDLIGRMVASG</sequence>
<evidence type="ECO:0000313" key="16">
    <source>
        <dbReference type="Proteomes" id="UP000619041"/>
    </source>
</evidence>
<dbReference type="InterPro" id="IPR003594">
    <property type="entry name" value="HATPase_dom"/>
</dbReference>
<accession>A0ABQ1S8I2</accession>
<evidence type="ECO:0000256" key="1">
    <source>
        <dbReference type="ARBA" id="ARBA00000085"/>
    </source>
</evidence>
<dbReference type="PROSITE" id="PS50113">
    <property type="entry name" value="PAC"/>
    <property type="match status" value="2"/>
</dbReference>
<dbReference type="SMART" id="SM00086">
    <property type="entry name" value="PAC"/>
    <property type="match status" value="2"/>
</dbReference>
<dbReference type="SMART" id="SM00448">
    <property type="entry name" value="REC"/>
    <property type="match status" value="1"/>
</dbReference>
<dbReference type="InterPro" id="IPR001610">
    <property type="entry name" value="PAC"/>
</dbReference>
<dbReference type="PRINTS" id="PR00344">
    <property type="entry name" value="BCTRLSENSOR"/>
</dbReference>
<dbReference type="PROSITE" id="PS50112">
    <property type="entry name" value="PAS"/>
    <property type="match status" value="2"/>
</dbReference>
<evidence type="ECO:0000256" key="2">
    <source>
        <dbReference type="ARBA" id="ARBA00012438"/>
    </source>
</evidence>
<dbReference type="InterPro" id="IPR001789">
    <property type="entry name" value="Sig_transdc_resp-reg_receiver"/>
</dbReference>
<evidence type="ECO:0000256" key="3">
    <source>
        <dbReference type="ARBA" id="ARBA00022553"/>
    </source>
</evidence>
<keyword evidence="8" id="KW-0902">Two-component regulatory system</keyword>
<keyword evidence="16" id="KW-1185">Reference proteome</keyword>
<evidence type="ECO:0000259" key="12">
    <source>
        <dbReference type="PROSITE" id="PS50110"/>
    </source>
</evidence>
<feature type="domain" description="Response regulatory" evidence="12">
    <location>
        <begin position="517"/>
        <end position="627"/>
    </location>
</feature>
<dbReference type="InterPro" id="IPR036097">
    <property type="entry name" value="HisK_dim/P_sf"/>
</dbReference>
<evidence type="ECO:0000256" key="9">
    <source>
        <dbReference type="PROSITE-ProRule" id="PRU00169"/>
    </source>
</evidence>
<evidence type="ECO:0000256" key="4">
    <source>
        <dbReference type="ARBA" id="ARBA00022679"/>
    </source>
</evidence>
<dbReference type="InterPro" id="IPR000700">
    <property type="entry name" value="PAS-assoc_C"/>
</dbReference>
<dbReference type="InterPro" id="IPR004358">
    <property type="entry name" value="Sig_transdc_His_kin-like_C"/>
</dbReference>
<dbReference type="Proteomes" id="UP000619041">
    <property type="component" value="Unassembled WGS sequence"/>
</dbReference>
<keyword evidence="3 9" id="KW-0597">Phosphoprotein</keyword>
<keyword evidence="4" id="KW-0808">Transferase</keyword>
<evidence type="ECO:0000256" key="8">
    <source>
        <dbReference type="ARBA" id="ARBA00023012"/>
    </source>
</evidence>
<dbReference type="PANTHER" id="PTHR43065">
    <property type="entry name" value="SENSOR HISTIDINE KINASE"/>
    <property type="match status" value="1"/>
</dbReference>
<feature type="domain" description="PAS" evidence="13">
    <location>
        <begin position="135"/>
        <end position="190"/>
    </location>
</feature>
<dbReference type="GO" id="GO:0016301">
    <property type="term" value="F:kinase activity"/>
    <property type="evidence" value="ECO:0007669"/>
    <property type="project" value="UniProtKB-KW"/>
</dbReference>
<dbReference type="InterPro" id="IPR000014">
    <property type="entry name" value="PAS"/>
</dbReference>
<proteinExistence type="predicted"/>
<evidence type="ECO:0000256" key="10">
    <source>
        <dbReference type="SAM" id="Coils"/>
    </source>
</evidence>
<dbReference type="SMART" id="SM00387">
    <property type="entry name" value="HATPase_c"/>
    <property type="match status" value="1"/>
</dbReference>
<dbReference type="NCBIfam" id="TIGR00229">
    <property type="entry name" value="sensory_box"/>
    <property type="match status" value="2"/>
</dbReference>
<evidence type="ECO:0000259" key="14">
    <source>
        <dbReference type="PROSITE" id="PS50113"/>
    </source>
</evidence>
<keyword evidence="6 15" id="KW-0418">Kinase</keyword>
<dbReference type="PROSITE" id="PS50109">
    <property type="entry name" value="HIS_KIN"/>
    <property type="match status" value="1"/>
</dbReference>
<dbReference type="CDD" id="cd00082">
    <property type="entry name" value="HisKA"/>
    <property type="match status" value="1"/>
</dbReference>
<dbReference type="InterPro" id="IPR036890">
    <property type="entry name" value="HATPase_C_sf"/>
</dbReference>
<keyword evidence="7" id="KW-0067">ATP-binding</keyword>
<comment type="catalytic activity">
    <reaction evidence="1">
        <text>ATP + protein L-histidine = ADP + protein N-phospho-L-histidine.</text>
        <dbReference type="EC" id="2.7.13.3"/>
    </reaction>
</comment>
<organism evidence="15 16">
    <name type="scientific">Tsuneonella deserti</name>
    <dbReference type="NCBI Taxonomy" id="2035528"/>
    <lineage>
        <taxon>Bacteria</taxon>
        <taxon>Pseudomonadati</taxon>
        <taxon>Pseudomonadota</taxon>
        <taxon>Alphaproteobacteria</taxon>
        <taxon>Sphingomonadales</taxon>
        <taxon>Erythrobacteraceae</taxon>
        <taxon>Tsuneonella</taxon>
    </lineage>
</organism>
<dbReference type="Gene3D" id="3.40.50.2300">
    <property type="match status" value="1"/>
</dbReference>
<evidence type="ECO:0000256" key="5">
    <source>
        <dbReference type="ARBA" id="ARBA00022741"/>
    </source>
</evidence>
<dbReference type="Gene3D" id="3.30.565.10">
    <property type="entry name" value="Histidine kinase-like ATPase, C-terminal domain"/>
    <property type="match status" value="1"/>
</dbReference>
<keyword evidence="5" id="KW-0547">Nucleotide-binding</keyword>
<dbReference type="EMBL" id="BMKL01000001">
    <property type="protein sequence ID" value="GGD94954.1"/>
    <property type="molecule type" value="Genomic_DNA"/>
</dbReference>
<dbReference type="SUPFAM" id="SSF47384">
    <property type="entry name" value="Homodimeric domain of signal transducing histidine kinase"/>
    <property type="match status" value="1"/>
</dbReference>
<feature type="domain" description="Histidine kinase" evidence="11">
    <location>
        <begin position="282"/>
        <end position="496"/>
    </location>
</feature>
<dbReference type="SMART" id="SM00091">
    <property type="entry name" value="PAS"/>
    <property type="match status" value="2"/>
</dbReference>
<reference evidence="16" key="1">
    <citation type="journal article" date="2019" name="Int. J. Syst. Evol. Microbiol.">
        <title>The Global Catalogue of Microorganisms (GCM) 10K type strain sequencing project: providing services to taxonomists for standard genome sequencing and annotation.</title>
        <authorList>
            <consortium name="The Broad Institute Genomics Platform"/>
            <consortium name="The Broad Institute Genome Sequencing Center for Infectious Disease"/>
            <person name="Wu L."/>
            <person name="Ma J."/>
        </authorList>
    </citation>
    <scope>NUCLEOTIDE SEQUENCE [LARGE SCALE GENOMIC DNA]</scope>
    <source>
        <strain evidence="16">CGMCC 1.15959</strain>
    </source>
</reference>
<dbReference type="SUPFAM" id="SSF52172">
    <property type="entry name" value="CheY-like"/>
    <property type="match status" value="1"/>
</dbReference>
<evidence type="ECO:0000256" key="7">
    <source>
        <dbReference type="ARBA" id="ARBA00022840"/>
    </source>
</evidence>
<keyword evidence="10" id="KW-0175">Coiled coil</keyword>
<dbReference type="Pfam" id="PF00989">
    <property type="entry name" value="PAS"/>
    <property type="match status" value="2"/>
</dbReference>